<feature type="transmembrane region" description="Helical" evidence="6">
    <location>
        <begin position="85"/>
        <end position="103"/>
    </location>
</feature>
<evidence type="ECO:0000256" key="5">
    <source>
        <dbReference type="ARBA" id="ARBA00023136"/>
    </source>
</evidence>
<evidence type="ECO:0000256" key="3">
    <source>
        <dbReference type="ARBA" id="ARBA00022692"/>
    </source>
</evidence>
<evidence type="ECO:0000313" key="7">
    <source>
        <dbReference type="EMBL" id="KAK9267480.1"/>
    </source>
</evidence>
<feature type="transmembrane region" description="Helical" evidence="6">
    <location>
        <begin position="30"/>
        <end position="49"/>
    </location>
</feature>
<dbReference type="GO" id="GO:0071555">
    <property type="term" value="P:cell wall organization"/>
    <property type="evidence" value="ECO:0007669"/>
    <property type="project" value="TreeGrafter"/>
</dbReference>
<dbReference type="GO" id="GO:0044038">
    <property type="term" value="P:cell wall macromolecule biosynthetic process"/>
    <property type="evidence" value="ECO:0007669"/>
    <property type="project" value="TreeGrafter"/>
</dbReference>
<feature type="transmembrane region" description="Helical" evidence="6">
    <location>
        <begin position="109"/>
        <end position="129"/>
    </location>
</feature>
<evidence type="ECO:0000256" key="6">
    <source>
        <dbReference type="SAM" id="Phobius"/>
    </source>
</evidence>
<comment type="subcellular location">
    <subcellularLocation>
        <location evidence="1">Membrane</location>
        <topology evidence="1">Multi-pass membrane protein</topology>
    </subcellularLocation>
</comment>
<evidence type="ECO:0008006" key="9">
    <source>
        <dbReference type="Google" id="ProtNLM"/>
    </source>
</evidence>
<feature type="transmembrane region" description="Helical" evidence="6">
    <location>
        <begin position="55"/>
        <end position="73"/>
    </location>
</feature>
<feature type="transmembrane region" description="Helical" evidence="6">
    <location>
        <begin position="213"/>
        <end position="234"/>
    </location>
</feature>
<reference evidence="7 8" key="1">
    <citation type="journal article" date="2024" name="Plant J.">
        <title>Genome sequences and population genomics reveal climatic adaptation and genomic divergence between two closely related sweetgum species.</title>
        <authorList>
            <person name="Xu W.Q."/>
            <person name="Ren C.Q."/>
            <person name="Zhang X.Y."/>
            <person name="Comes H.P."/>
            <person name="Liu X.H."/>
            <person name="Li Y.G."/>
            <person name="Kettle C.J."/>
            <person name="Jalonen R."/>
            <person name="Gaisberger H."/>
            <person name="Ma Y.Z."/>
            <person name="Qiu Y.X."/>
        </authorList>
    </citation>
    <scope>NUCLEOTIDE SEQUENCE [LARGE SCALE GENOMIC DNA]</scope>
    <source>
        <strain evidence="7">Hangzhou</strain>
    </source>
</reference>
<evidence type="ECO:0000256" key="2">
    <source>
        <dbReference type="ARBA" id="ARBA00022679"/>
    </source>
</evidence>
<dbReference type="InterPro" id="IPR018480">
    <property type="entry name" value="PNAcMuramoyl-5peptid_Trfase_CS"/>
</dbReference>
<organism evidence="7 8">
    <name type="scientific">Liquidambar formosana</name>
    <name type="common">Formosan gum</name>
    <dbReference type="NCBI Taxonomy" id="63359"/>
    <lineage>
        <taxon>Eukaryota</taxon>
        <taxon>Viridiplantae</taxon>
        <taxon>Streptophyta</taxon>
        <taxon>Embryophyta</taxon>
        <taxon>Tracheophyta</taxon>
        <taxon>Spermatophyta</taxon>
        <taxon>Magnoliopsida</taxon>
        <taxon>eudicotyledons</taxon>
        <taxon>Gunneridae</taxon>
        <taxon>Pentapetalae</taxon>
        <taxon>Saxifragales</taxon>
        <taxon>Altingiaceae</taxon>
        <taxon>Liquidambar</taxon>
    </lineage>
</organism>
<dbReference type="PANTHER" id="PTHR22926">
    <property type="entry name" value="PHOSPHO-N-ACETYLMURAMOYL-PENTAPEPTIDE-TRANSFERASE"/>
    <property type="match status" value="1"/>
</dbReference>
<dbReference type="InterPro" id="IPR000715">
    <property type="entry name" value="Glycosyl_transferase_4"/>
</dbReference>
<dbReference type="EMBL" id="JBBPBK010000016">
    <property type="protein sequence ID" value="KAK9267480.1"/>
    <property type="molecule type" value="Genomic_DNA"/>
</dbReference>
<comment type="caution">
    <text evidence="7">The sequence shown here is derived from an EMBL/GenBank/DDBJ whole genome shotgun (WGS) entry which is preliminary data.</text>
</comment>
<gene>
    <name evidence="7" type="ORF">L1049_009906</name>
</gene>
<protein>
    <recommendedName>
        <fullName evidence="9">Phospho-N-acetylmuramoyl-pentapeptide-transferase</fullName>
    </recommendedName>
</protein>
<keyword evidence="3 6" id="KW-0812">Transmembrane</keyword>
<proteinExistence type="predicted"/>
<name>A0AAP0R3V0_LIQFO</name>
<dbReference type="GO" id="GO:0005886">
    <property type="term" value="C:plasma membrane"/>
    <property type="evidence" value="ECO:0007669"/>
    <property type="project" value="TreeGrafter"/>
</dbReference>
<keyword evidence="2" id="KW-0808">Transferase</keyword>
<evidence type="ECO:0000256" key="1">
    <source>
        <dbReference type="ARBA" id="ARBA00004141"/>
    </source>
</evidence>
<evidence type="ECO:0000256" key="4">
    <source>
        <dbReference type="ARBA" id="ARBA00022989"/>
    </source>
</evidence>
<feature type="transmembrane region" description="Helical" evidence="6">
    <location>
        <begin position="141"/>
        <end position="162"/>
    </location>
</feature>
<keyword evidence="4 6" id="KW-1133">Transmembrane helix</keyword>
<keyword evidence="8" id="KW-1185">Reference proteome</keyword>
<keyword evidence="5 6" id="KW-0472">Membrane</keyword>
<dbReference type="PANTHER" id="PTHR22926:SF5">
    <property type="entry name" value="PHOSPHO-N-ACETYLMURAMOYL-PENTAPEPTIDE-TRANSFERASE HOMOLOG"/>
    <property type="match status" value="1"/>
</dbReference>
<dbReference type="AlphaFoldDB" id="A0AAP0R3V0"/>
<dbReference type="Proteomes" id="UP001415857">
    <property type="component" value="Unassembled WGS sequence"/>
</dbReference>
<dbReference type="GO" id="GO:0016780">
    <property type="term" value="F:phosphotransferase activity, for other substituted phosphate groups"/>
    <property type="evidence" value="ECO:0007669"/>
    <property type="project" value="InterPro"/>
</dbReference>
<accession>A0AAP0R3V0</accession>
<dbReference type="PROSITE" id="PS01348">
    <property type="entry name" value="MRAY_2"/>
    <property type="match status" value="1"/>
</dbReference>
<sequence length="237" mass="25365">MDKNLVRGSCWDLFFVLVGYHKHSITLQHVYLLVTNLINIFLWKMLIPLPAPLGLVYLGKCYLLLTSFCFVSMGNGVNLTDGLDGLAGGTAALAFIGMSIAVLPICSDLAVFGASMAGACVGFLLHNRYKASVFMGDTGSLALGGALAAMAACTGMFFPLFISSGIFVLEALSVIMQVSYFKTTKRLLGAGRRLFRMSPFHHHLELCGLNEPVIVASAYVISSMLAVFAGYMGLISA</sequence>
<dbReference type="Pfam" id="PF00953">
    <property type="entry name" value="Glycos_transf_4"/>
    <property type="match status" value="1"/>
</dbReference>
<evidence type="ECO:0000313" key="8">
    <source>
        <dbReference type="Proteomes" id="UP001415857"/>
    </source>
</evidence>